<dbReference type="Proteomes" id="UP000027586">
    <property type="component" value="Unassembled WGS sequence"/>
</dbReference>
<comment type="caution">
    <text evidence="1">The sequence shown here is derived from an EMBL/GenBank/DDBJ whole genome shotgun (WGS) entry which is preliminary data.</text>
</comment>
<reference evidence="1" key="1">
    <citation type="submission" date="2013-08" db="EMBL/GenBank/DDBJ databases">
        <title>Gene expansion shapes genome architecture in the human pathogen Lichtheimia corymbifera: an evolutionary genomics analysis in the ancient terrestrial Mucorales (Mucoromycotina).</title>
        <authorList>
            <person name="Schwartze V.U."/>
            <person name="Winter S."/>
            <person name="Shelest E."/>
            <person name="Marcet-Houben M."/>
            <person name="Horn F."/>
            <person name="Wehner S."/>
            <person name="Hoffmann K."/>
            <person name="Riege K."/>
            <person name="Sammeth M."/>
            <person name="Nowrousian M."/>
            <person name="Valiante V."/>
            <person name="Linde J."/>
            <person name="Jacobsen I.D."/>
            <person name="Marz M."/>
            <person name="Brakhage A.A."/>
            <person name="Gabaldon T."/>
            <person name="Bocker S."/>
            <person name="Voigt K."/>
        </authorList>
    </citation>
    <scope>NUCLEOTIDE SEQUENCE [LARGE SCALE GENOMIC DNA]</scope>
    <source>
        <strain evidence="1">FSU 9682</strain>
    </source>
</reference>
<proteinExistence type="predicted"/>
<name>A0A068RVM6_9FUNG</name>
<evidence type="ECO:0000313" key="2">
    <source>
        <dbReference type="Proteomes" id="UP000027586"/>
    </source>
</evidence>
<organism evidence="1 2">
    <name type="scientific">Lichtheimia corymbifera JMRC:FSU:9682</name>
    <dbReference type="NCBI Taxonomy" id="1263082"/>
    <lineage>
        <taxon>Eukaryota</taxon>
        <taxon>Fungi</taxon>
        <taxon>Fungi incertae sedis</taxon>
        <taxon>Mucoromycota</taxon>
        <taxon>Mucoromycotina</taxon>
        <taxon>Mucoromycetes</taxon>
        <taxon>Mucorales</taxon>
        <taxon>Lichtheimiaceae</taxon>
        <taxon>Lichtheimia</taxon>
    </lineage>
</organism>
<dbReference type="EMBL" id="CBTN010000021">
    <property type="protein sequence ID" value="CDH54034.1"/>
    <property type="molecule type" value="Genomic_DNA"/>
</dbReference>
<keyword evidence="2" id="KW-1185">Reference proteome</keyword>
<dbReference type="VEuPathDB" id="FungiDB:LCOR_05322.1"/>
<evidence type="ECO:0000313" key="1">
    <source>
        <dbReference type="EMBL" id="CDH54034.1"/>
    </source>
</evidence>
<protein>
    <submittedName>
        <fullName evidence="1">Uncharacterized protein</fullName>
    </submittedName>
</protein>
<gene>
    <name evidence="1" type="ORF">LCOR_05322.1</name>
</gene>
<dbReference type="AlphaFoldDB" id="A0A068RVM6"/>
<accession>A0A068RVM6</accession>
<sequence>MKRGVFNRTKLRGGVKRTLCRSFTIVVAILRFTQCRHQPKSKKIQEVDPSSVWLVMTLRESEIDELDRETCTQGALDHDEQLCSMNDSAFHCKA</sequence>